<comment type="subcellular location">
    <subcellularLocation>
        <location evidence="1">Membrane</location>
        <topology evidence="1">Multi-pass membrane protein</topology>
    </subcellularLocation>
</comment>
<feature type="transmembrane region" description="Helical" evidence="6">
    <location>
        <begin position="354"/>
        <end position="375"/>
    </location>
</feature>
<feature type="domain" description="Major facilitator superfamily (MFS) profile" evidence="7">
    <location>
        <begin position="25"/>
        <end position="442"/>
    </location>
</feature>
<dbReference type="Pfam" id="PF00083">
    <property type="entry name" value="Sugar_tr"/>
    <property type="match status" value="1"/>
</dbReference>
<evidence type="ECO:0000313" key="8">
    <source>
        <dbReference type="EMBL" id="CAE7254964.1"/>
    </source>
</evidence>
<organism evidence="8 9">
    <name type="scientific">Symbiodinium pilosum</name>
    <name type="common">Dinoflagellate</name>
    <dbReference type="NCBI Taxonomy" id="2952"/>
    <lineage>
        <taxon>Eukaryota</taxon>
        <taxon>Sar</taxon>
        <taxon>Alveolata</taxon>
        <taxon>Dinophyceae</taxon>
        <taxon>Suessiales</taxon>
        <taxon>Symbiodiniaceae</taxon>
        <taxon>Symbiodinium</taxon>
    </lineage>
</organism>
<evidence type="ECO:0000256" key="1">
    <source>
        <dbReference type="ARBA" id="ARBA00004141"/>
    </source>
</evidence>
<feature type="transmembrane region" description="Helical" evidence="6">
    <location>
        <begin position="381"/>
        <end position="406"/>
    </location>
</feature>
<keyword evidence="3 6" id="KW-0812">Transmembrane</keyword>
<protein>
    <submittedName>
        <fullName evidence="8">Svop protein</fullName>
    </submittedName>
</protein>
<comment type="caution">
    <text evidence="8">The sequence shown here is derived from an EMBL/GenBank/DDBJ whole genome shotgun (WGS) entry which is preliminary data.</text>
</comment>
<proteinExistence type="predicted"/>
<dbReference type="PROSITE" id="PS50850">
    <property type="entry name" value="MFS"/>
    <property type="match status" value="1"/>
</dbReference>
<evidence type="ECO:0000256" key="6">
    <source>
        <dbReference type="SAM" id="Phobius"/>
    </source>
</evidence>
<dbReference type="GO" id="GO:0022857">
    <property type="term" value="F:transmembrane transporter activity"/>
    <property type="evidence" value="ECO:0007669"/>
    <property type="project" value="InterPro"/>
</dbReference>
<dbReference type="InterPro" id="IPR005829">
    <property type="entry name" value="Sugar_transporter_CS"/>
</dbReference>
<feature type="transmembrane region" description="Helical" evidence="6">
    <location>
        <begin position="63"/>
        <end position="82"/>
    </location>
</feature>
<evidence type="ECO:0000313" key="9">
    <source>
        <dbReference type="Proteomes" id="UP000649617"/>
    </source>
</evidence>
<feature type="transmembrane region" description="Helical" evidence="6">
    <location>
        <begin position="329"/>
        <end position="347"/>
    </location>
</feature>
<feature type="transmembrane region" description="Helical" evidence="6">
    <location>
        <begin position="152"/>
        <end position="170"/>
    </location>
</feature>
<sequence length="479" mass="51927">MAKRGPRTISAVIEDIGYGPSQVLTSFVVNGSWLADGAELLVLSSISASLAAEWSLTPIQKGWLMSVVYLGVLLGNVLSGILGDWLGRRHAVLMCFPIVALLSLASAGATSFWMLLPLRFFVGVGFGTGQPSAVAILMEISPVQSRALNQGFAQMAFAMGELYCCLVMWLDDPTLEHLNWRRMLTANALPAVFFWLVAWAFLRESPIFAAATGKRDEALSILEDMSKRNGRPNVHTHFDAVEETSGAGSIPFWNQLPTIISASTAVLCLVCFSYNLTIYGAFTAFPELLPQLLKRTRESPVAELARGAFVEIPGDLFGLLAGLALPRKWVLYGYFIGLGISSLLFCSSNESLVLIGYYGSKAFPQVGSVSLYILAAESYHAIVRASGTATVLSFGRIGAFVAPLCYEFLFTTFGTHRAFFYMSASLMLICFVLTAALVPETFRGVLAYTDPTFEETFPIAAGFKTTATHGAVPPREDMT</sequence>
<dbReference type="PANTHER" id="PTHR23511">
    <property type="entry name" value="SYNAPTIC VESICLE GLYCOPROTEIN 2"/>
    <property type="match status" value="1"/>
</dbReference>
<dbReference type="PANTHER" id="PTHR23511:SF34">
    <property type="entry name" value="SYNAPTIC VESICLE GLYCOPROTEIN 2"/>
    <property type="match status" value="1"/>
</dbReference>
<dbReference type="GO" id="GO:0016020">
    <property type="term" value="C:membrane"/>
    <property type="evidence" value="ECO:0007669"/>
    <property type="project" value="UniProtKB-SubCell"/>
</dbReference>
<dbReference type="AlphaFoldDB" id="A0A812MAI3"/>
<dbReference type="InterPro" id="IPR036259">
    <property type="entry name" value="MFS_trans_sf"/>
</dbReference>
<feature type="transmembrane region" description="Helical" evidence="6">
    <location>
        <begin position="418"/>
        <end position="438"/>
    </location>
</feature>
<reference evidence="8" key="1">
    <citation type="submission" date="2021-02" db="EMBL/GenBank/DDBJ databases">
        <authorList>
            <person name="Dougan E. K."/>
            <person name="Rhodes N."/>
            <person name="Thang M."/>
            <person name="Chan C."/>
        </authorList>
    </citation>
    <scope>NUCLEOTIDE SEQUENCE</scope>
</reference>
<keyword evidence="9" id="KW-1185">Reference proteome</keyword>
<feature type="transmembrane region" description="Helical" evidence="6">
    <location>
        <begin position="120"/>
        <end position="140"/>
    </location>
</feature>
<keyword evidence="4 6" id="KW-1133">Transmembrane helix</keyword>
<feature type="transmembrane region" description="Helical" evidence="6">
    <location>
        <begin position="91"/>
        <end position="114"/>
    </location>
</feature>
<evidence type="ECO:0000256" key="2">
    <source>
        <dbReference type="ARBA" id="ARBA00022448"/>
    </source>
</evidence>
<name>A0A812MAI3_SYMPI</name>
<dbReference type="InterPro" id="IPR020846">
    <property type="entry name" value="MFS_dom"/>
</dbReference>
<dbReference type="Gene3D" id="1.20.1250.20">
    <property type="entry name" value="MFS general substrate transporter like domains"/>
    <property type="match status" value="1"/>
</dbReference>
<feature type="transmembrane region" description="Helical" evidence="6">
    <location>
        <begin position="182"/>
        <end position="202"/>
    </location>
</feature>
<dbReference type="SUPFAM" id="SSF103473">
    <property type="entry name" value="MFS general substrate transporter"/>
    <property type="match status" value="1"/>
</dbReference>
<accession>A0A812MAI3</accession>
<evidence type="ECO:0000256" key="3">
    <source>
        <dbReference type="ARBA" id="ARBA00022692"/>
    </source>
</evidence>
<dbReference type="PROSITE" id="PS00217">
    <property type="entry name" value="SUGAR_TRANSPORT_2"/>
    <property type="match status" value="1"/>
</dbReference>
<keyword evidence="5 6" id="KW-0472">Membrane</keyword>
<keyword evidence="2" id="KW-0813">Transport</keyword>
<dbReference type="OrthoDB" id="5296287at2759"/>
<evidence type="ECO:0000259" key="7">
    <source>
        <dbReference type="PROSITE" id="PS50850"/>
    </source>
</evidence>
<evidence type="ECO:0000256" key="5">
    <source>
        <dbReference type="ARBA" id="ARBA00023136"/>
    </source>
</evidence>
<dbReference type="EMBL" id="CAJNIZ010007080">
    <property type="protein sequence ID" value="CAE7254964.1"/>
    <property type="molecule type" value="Genomic_DNA"/>
</dbReference>
<evidence type="ECO:0000256" key="4">
    <source>
        <dbReference type="ARBA" id="ARBA00022989"/>
    </source>
</evidence>
<gene>
    <name evidence="8" type="primary">svop</name>
    <name evidence="8" type="ORF">SPIL2461_LOCUS5090</name>
</gene>
<dbReference type="InterPro" id="IPR005828">
    <property type="entry name" value="MFS_sugar_transport-like"/>
</dbReference>
<feature type="transmembrane region" description="Helical" evidence="6">
    <location>
        <begin position="259"/>
        <end position="282"/>
    </location>
</feature>
<dbReference type="Proteomes" id="UP000649617">
    <property type="component" value="Unassembled WGS sequence"/>
</dbReference>